<dbReference type="Pfam" id="PF04836">
    <property type="entry name" value="IFRD_C"/>
    <property type="match status" value="1"/>
</dbReference>
<dbReference type="AlphaFoldDB" id="A0A0E9WXY7"/>
<feature type="domain" description="Interferon-related developmental regulator C-terminal" evidence="1">
    <location>
        <begin position="24"/>
        <end position="76"/>
    </location>
</feature>
<proteinExistence type="predicted"/>
<reference evidence="2" key="1">
    <citation type="submission" date="2014-11" db="EMBL/GenBank/DDBJ databases">
        <authorList>
            <person name="Amaro Gonzalez C."/>
        </authorList>
    </citation>
    <scope>NUCLEOTIDE SEQUENCE</scope>
</reference>
<sequence>MRRRIYDAFKEVLESGVRHHLQYNQLLRDIFELGPPLILDASVKASRISRFEKHLYNSAAFKARTKLRNKVRDKRADVM</sequence>
<organism evidence="2">
    <name type="scientific">Anguilla anguilla</name>
    <name type="common">European freshwater eel</name>
    <name type="synonym">Muraena anguilla</name>
    <dbReference type="NCBI Taxonomy" id="7936"/>
    <lineage>
        <taxon>Eukaryota</taxon>
        <taxon>Metazoa</taxon>
        <taxon>Chordata</taxon>
        <taxon>Craniata</taxon>
        <taxon>Vertebrata</taxon>
        <taxon>Euteleostomi</taxon>
        <taxon>Actinopterygii</taxon>
        <taxon>Neopterygii</taxon>
        <taxon>Teleostei</taxon>
        <taxon>Anguilliformes</taxon>
        <taxon>Anguillidae</taxon>
        <taxon>Anguilla</taxon>
    </lineage>
</organism>
<dbReference type="InterPro" id="IPR039777">
    <property type="entry name" value="IFRD"/>
</dbReference>
<dbReference type="EMBL" id="GBXM01013343">
    <property type="protein sequence ID" value="JAH95234.1"/>
    <property type="molecule type" value="Transcribed_RNA"/>
</dbReference>
<name>A0A0E9WXY7_ANGAN</name>
<protein>
    <recommendedName>
        <fullName evidence="1">Interferon-related developmental regulator C-terminal domain-containing protein</fullName>
    </recommendedName>
</protein>
<evidence type="ECO:0000259" key="1">
    <source>
        <dbReference type="Pfam" id="PF04836"/>
    </source>
</evidence>
<dbReference type="PANTHER" id="PTHR12354">
    <property type="entry name" value="INTERFERON-RELATED DEVELOPMENTAL REGULATOR"/>
    <property type="match status" value="1"/>
</dbReference>
<evidence type="ECO:0000313" key="2">
    <source>
        <dbReference type="EMBL" id="JAH95234.1"/>
    </source>
</evidence>
<dbReference type="InterPro" id="IPR006921">
    <property type="entry name" value="Interferon-rel_develop_reg_C"/>
</dbReference>
<reference evidence="2" key="2">
    <citation type="journal article" date="2015" name="Fish Shellfish Immunol.">
        <title>Early steps in the European eel (Anguilla anguilla)-Vibrio vulnificus interaction in the gills: Role of the RtxA13 toxin.</title>
        <authorList>
            <person name="Callol A."/>
            <person name="Pajuelo D."/>
            <person name="Ebbesson L."/>
            <person name="Teles M."/>
            <person name="MacKenzie S."/>
            <person name="Amaro C."/>
        </authorList>
    </citation>
    <scope>NUCLEOTIDE SEQUENCE</scope>
</reference>
<accession>A0A0E9WXY7</accession>
<dbReference type="PANTHER" id="PTHR12354:SF8">
    <property type="entry name" value="INTERFERON-RELATED DEVELOPMENTAL REGULATOR 2"/>
    <property type="match status" value="1"/>
</dbReference>